<accession>A0A5C4QEN2</accession>
<keyword evidence="2" id="KW-0472">Membrane</keyword>
<dbReference type="AlphaFoldDB" id="A0A5C4QEN2"/>
<protein>
    <submittedName>
        <fullName evidence="3">Uncharacterized protein</fullName>
    </submittedName>
</protein>
<reference evidence="3 4" key="1">
    <citation type="submission" date="2019-06" db="EMBL/GenBank/DDBJ databases">
        <title>Micromonospora ordensis sp. nov., isolated from deep marine sediment.</title>
        <authorList>
            <person name="Veyisoglu A."/>
            <person name="Carro L."/>
            <person name="Klenk H.-P."/>
            <person name="Sahin N."/>
        </authorList>
    </citation>
    <scope>NUCLEOTIDE SEQUENCE [LARGE SCALE GENOMIC DNA]</scope>
    <source>
        <strain evidence="3 4">S2509</strain>
    </source>
</reference>
<comment type="caution">
    <text evidence="3">The sequence shown here is derived from an EMBL/GenBank/DDBJ whole genome shotgun (WGS) entry which is preliminary data.</text>
</comment>
<feature type="compositionally biased region" description="Basic and acidic residues" evidence="1">
    <location>
        <begin position="183"/>
        <end position="192"/>
    </location>
</feature>
<feature type="region of interest" description="Disordered" evidence="1">
    <location>
        <begin position="1"/>
        <end position="61"/>
    </location>
</feature>
<evidence type="ECO:0000256" key="1">
    <source>
        <dbReference type="SAM" id="MobiDB-lite"/>
    </source>
</evidence>
<feature type="compositionally biased region" description="Basic and acidic residues" evidence="1">
    <location>
        <begin position="241"/>
        <end position="261"/>
    </location>
</feature>
<dbReference type="Proteomes" id="UP000306145">
    <property type="component" value="Unassembled WGS sequence"/>
</dbReference>
<proteinExistence type="predicted"/>
<sequence>MNPNRPDRRADRAETERLLDAARAAAPAEPPTPEHALPATPEPLARRLAAAAAPARPGELAGEQEALAAFRAARANPQPAVSRRSRRHRLTTGAVAWIGALAATATAGVAFAAVTLDQPPDPSPPAPSSPRPSPTDAGASPSGDRGAEPGRATSGTPSTTGATPSEAVPAGQLHGLCRAWQAKKPDQREKALRTPGFQELVTAAGGAAQVGPYCQELVPEATPTPTATPVPPPTPAKPKSKQSESAKARPSDPPTEHPVRD</sequence>
<keyword evidence="2" id="KW-1133">Transmembrane helix</keyword>
<name>A0A5C4QEN2_9ACTN</name>
<feature type="compositionally biased region" description="Pro residues" evidence="1">
    <location>
        <begin position="226"/>
        <end position="236"/>
    </location>
</feature>
<feature type="region of interest" description="Disordered" evidence="1">
    <location>
        <begin position="214"/>
        <end position="261"/>
    </location>
</feature>
<dbReference type="RefSeq" id="WP_139586560.1">
    <property type="nucleotide sequence ID" value="NZ_VDFY01000203.1"/>
</dbReference>
<feature type="compositionally biased region" description="Pro residues" evidence="1">
    <location>
        <begin position="119"/>
        <end position="133"/>
    </location>
</feature>
<feature type="compositionally biased region" description="Low complexity" evidence="1">
    <location>
        <begin position="149"/>
        <end position="167"/>
    </location>
</feature>
<feature type="compositionally biased region" description="Low complexity" evidence="1">
    <location>
        <begin position="34"/>
        <end position="61"/>
    </location>
</feature>
<evidence type="ECO:0000313" key="3">
    <source>
        <dbReference type="EMBL" id="TNH25259.1"/>
    </source>
</evidence>
<organism evidence="3 4">
    <name type="scientific">Micromonospora orduensis</name>
    <dbReference type="NCBI Taxonomy" id="1420891"/>
    <lineage>
        <taxon>Bacteria</taxon>
        <taxon>Bacillati</taxon>
        <taxon>Actinomycetota</taxon>
        <taxon>Actinomycetes</taxon>
        <taxon>Micromonosporales</taxon>
        <taxon>Micromonosporaceae</taxon>
        <taxon>Micromonospora</taxon>
    </lineage>
</organism>
<dbReference type="EMBL" id="VDFY01000203">
    <property type="protein sequence ID" value="TNH25259.1"/>
    <property type="molecule type" value="Genomic_DNA"/>
</dbReference>
<gene>
    <name evidence="3" type="ORF">FHG89_23405</name>
</gene>
<feature type="compositionally biased region" description="Basic and acidic residues" evidence="1">
    <location>
        <begin position="1"/>
        <end position="20"/>
    </location>
</feature>
<feature type="region of interest" description="Disordered" evidence="1">
    <location>
        <begin position="114"/>
        <end position="195"/>
    </location>
</feature>
<evidence type="ECO:0000256" key="2">
    <source>
        <dbReference type="SAM" id="Phobius"/>
    </source>
</evidence>
<keyword evidence="2" id="KW-0812">Transmembrane</keyword>
<feature type="transmembrane region" description="Helical" evidence="2">
    <location>
        <begin position="94"/>
        <end position="116"/>
    </location>
</feature>
<evidence type="ECO:0000313" key="4">
    <source>
        <dbReference type="Proteomes" id="UP000306145"/>
    </source>
</evidence>
<dbReference type="OrthoDB" id="3405601at2"/>
<keyword evidence="4" id="KW-1185">Reference proteome</keyword>